<dbReference type="InterPro" id="IPR035386">
    <property type="entry name" value="Arm-DNA-bind_5"/>
</dbReference>
<dbReference type="CDD" id="cd01185">
    <property type="entry name" value="INTN1_C_like"/>
    <property type="match status" value="1"/>
</dbReference>
<dbReference type="InterPro" id="IPR010998">
    <property type="entry name" value="Integrase_recombinase_N"/>
</dbReference>
<dbReference type="Pfam" id="PF00589">
    <property type="entry name" value="Phage_integrase"/>
    <property type="match status" value="1"/>
</dbReference>
<dbReference type="EMBL" id="CP002530">
    <property type="protein sequence ID" value="ADY36665.1"/>
    <property type="molecule type" value="Genomic_DNA"/>
</dbReference>
<dbReference type="InterPro" id="IPR011010">
    <property type="entry name" value="DNA_brk_join_enz"/>
</dbReference>
<dbReference type="OrthoDB" id="9806835at2"/>
<dbReference type="GO" id="GO:0006310">
    <property type="term" value="P:DNA recombination"/>
    <property type="evidence" value="ECO:0007669"/>
    <property type="project" value="UniProtKB-KW"/>
</dbReference>
<gene>
    <name evidence="5" type="ordered locus">Bacsa_2110</name>
</gene>
<dbReference type="PANTHER" id="PTHR30349:SF64">
    <property type="entry name" value="PROPHAGE INTEGRASE INTD-RELATED"/>
    <property type="match status" value="1"/>
</dbReference>
<dbReference type="HOGENOM" id="CLU_033139_1_0_10"/>
<comment type="similarity">
    <text evidence="1">Belongs to the 'phage' integrase family.</text>
</comment>
<dbReference type="Pfam" id="PF13102">
    <property type="entry name" value="Phage_int_SAM_5"/>
    <property type="match status" value="1"/>
</dbReference>
<name>F0R449_PHOSB</name>
<dbReference type="Gene3D" id="1.10.150.130">
    <property type="match status" value="1"/>
</dbReference>
<evidence type="ECO:0000313" key="5">
    <source>
        <dbReference type="EMBL" id="ADY36665.1"/>
    </source>
</evidence>
<dbReference type="KEGG" id="bsa:Bacsa_2110"/>
<dbReference type="STRING" id="667015.Bacsa_2110"/>
<dbReference type="Proteomes" id="UP000007486">
    <property type="component" value="Chromosome"/>
</dbReference>
<dbReference type="InterPro" id="IPR013762">
    <property type="entry name" value="Integrase-like_cat_sf"/>
</dbReference>
<dbReference type="RefSeq" id="WP_013618094.1">
    <property type="nucleotide sequence ID" value="NC_015164.1"/>
</dbReference>
<dbReference type="PROSITE" id="PS51898">
    <property type="entry name" value="TYR_RECOMBINASE"/>
    <property type="match status" value="1"/>
</dbReference>
<keyword evidence="6" id="KW-1185">Reference proteome</keyword>
<dbReference type="GO" id="GO:0015074">
    <property type="term" value="P:DNA integration"/>
    <property type="evidence" value="ECO:0007669"/>
    <property type="project" value="InterPro"/>
</dbReference>
<evidence type="ECO:0000313" key="6">
    <source>
        <dbReference type="Proteomes" id="UP000007486"/>
    </source>
</evidence>
<organism evidence="5 6">
    <name type="scientific">Phocaeicola salanitronis (strain DSM 18170 / JCM 13657 / CCUG 60908 / BL78)</name>
    <name type="common">Bacteroides salanitronis</name>
    <dbReference type="NCBI Taxonomy" id="667015"/>
    <lineage>
        <taxon>Bacteria</taxon>
        <taxon>Pseudomonadati</taxon>
        <taxon>Bacteroidota</taxon>
        <taxon>Bacteroidia</taxon>
        <taxon>Bacteroidales</taxon>
        <taxon>Bacteroidaceae</taxon>
        <taxon>Phocaeicola</taxon>
    </lineage>
</organism>
<dbReference type="AlphaFoldDB" id="F0R449"/>
<feature type="domain" description="Tyr recombinase" evidence="4">
    <location>
        <begin position="191"/>
        <end position="362"/>
    </location>
</feature>
<dbReference type="Gene3D" id="1.10.443.10">
    <property type="entry name" value="Intergrase catalytic core"/>
    <property type="match status" value="1"/>
</dbReference>
<sequence length="369" mass="43046">MGILLSKRKLTKGRFSLYLDCNVAGKRYKESLGITLEAPTSKEARLANQAKLKLARLLRARREIDCLHHNYWNQLPSFFHPKSEQRPEHVATCDFFHLISDYRIHYHRKDCRMVQAMFTYLEQFHSSALPMAKITRRFCNSFFIFLQEKLRGSTPVNYFKKFKVCLDYCVEEHFLASNPAKGIRMPQNNAVTKEILSTRELVKLVKTPCRNSEVKRAFLFSCQSGLRWCDILELRYKNIDFQQRHLMLIQKKVAGHSQKAVLHLYLNDNALRLLHERQGRGNDLVFELPSHSYSLRILNEWTIHAGLRKHISFHCARHTFITLIMARGANIKTAASLAGHSSTRHTEKYIHIIDKQMQQAVDSLPELPL</sequence>
<dbReference type="eggNOG" id="COG4974">
    <property type="taxonomic scope" value="Bacteria"/>
</dbReference>
<keyword evidence="2" id="KW-0238">DNA-binding</keyword>
<accession>F0R449</accession>
<dbReference type="InterPro" id="IPR025269">
    <property type="entry name" value="SAM-like_dom"/>
</dbReference>
<dbReference type="InterPro" id="IPR050090">
    <property type="entry name" value="Tyrosine_recombinase_XerCD"/>
</dbReference>
<dbReference type="PANTHER" id="PTHR30349">
    <property type="entry name" value="PHAGE INTEGRASE-RELATED"/>
    <property type="match status" value="1"/>
</dbReference>
<proteinExistence type="inferred from homology"/>
<dbReference type="Pfam" id="PF17293">
    <property type="entry name" value="Arm-DNA-bind_5"/>
    <property type="match status" value="1"/>
</dbReference>
<evidence type="ECO:0000256" key="1">
    <source>
        <dbReference type="ARBA" id="ARBA00008857"/>
    </source>
</evidence>
<keyword evidence="3" id="KW-0233">DNA recombination</keyword>
<dbReference type="SUPFAM" id="SSF56349">
    <property type="entry name" value="DNA breaking-rejoining enzymes"/>
    <property type="match status" value="1"/>
</dbReference>
<evidence type="ECO:0000259" key="4">
    <source>
        <dbReference type="PROSITE" id="PS51898"/>
    </source>
</evidence>
<dbReference type="InterPro" id="IPR002104">
    <property type="entry name" value="Integrase_catalytic"/>
</dbReference>
<evidence type="ECO:0000256" key="3">
    <source>
        <dbReference type="ARBA" id="ARBA00023172"/>
    </source>
</evidence>
<dbReference type="GO" id="GO:0003677">
    <property type="term" value="F:DNA binding"/>
    <property type="evidence" value="ECO:0007669"/>
    <property type="project" value="UniProtKB-KW"/>
</dbReference>
<reference evidence="5 6" key="1">
    <citation type="journal article" date="2011" name="Stand. Genomic Sci.">
        <title>Complete genome sequence of Bacteroides salanitronis type strain (BL78).</title>
        <authorList>
            <person name="Gronow S."/>
            <person name="Held B."/>
            <person name="Lucas S."/>
            <person name="Lapidus A."/>
            <person name="Del Rio T.G."/>
            <person name="Nolan M."/>
            <person name="Tice H."/>
            <person name="Deshpande S."/>
            <person name="Cheng J.F."/>
            <person name="Pitluck S."/>
            <person name="Liolios K."/>
            <person name="Pagani I."/>
            <person name="Ivanova N."/>
            <person name="Mavromatis K."/>
            <person name="Pati A."/>
            <person name="Tapia R."/>
            <person name="Han C."/>
            <person name="Goodwin L."/>
            <person name="Chen A."/>
            <person name="Palaniappan K."/>
            <person name="Land M."/>
            <person name="Hauser L."/>
            <person name="Chang Y.J."/>
            <person name="Jeffries C.D."/>
            <person name="Brambilla E.M."/>
            <person name="Rohde M."/>
            <person name="Goker M."/>
            <person name="Detter J.C."/>
            <person name="Woyke T."/>
            <person name="Bristow J."/>
            <person name="Markowitz V."/>
            <person name="Hugenholtz P."/>
            <person name="Kyrpides N.C."/>
            <person name="Klenk H.P."/>
            <person name="Eisen J.A."/>
        </authorList>
    </citation>
    <scope>NUCLEOTIDE SEQUENCE [LARGE SCALE GENOMIC DNA]</scope>
    <source>
        <strain evidence="5 6">DSM 18170</strain>
    </source>
</reference>
<evidence type="ECO:0000256" key="2">
    <source>
        <dbReference type="ARBA" id="ARBA00023125"/>
    </source>
</evidence>
<protein>
    <submittedName>
        <fullName evidence="5">Integrase family protein</fullName>
    </submittedName>
</protein>